<evidence type="ECO:0000313" key="2">
    <source>
        <dbReference type="Proteomes" id="UP000018851"/>
    </source>
</evidence>
<name>W0A6K3_9SPHN</name>
<dbReference type="GO" id="GO:0016706">
    <property type="term" value="F:2-oxoglutarate-dependent dioxygenase activity"/>
    <property type="evidence" value="ECO:0007669"/>
    <property type="project" value="UniProtKB-ARBA"/>
</dbReference>
<evidence type="ECO:0008006" key="3">
    <source>
        <dbReference type="Google" id="ProtNLM"/>
    </source>
</evidence>
<dbReference type="STRING" id="1123269.NX02_01700"/>
<dbReference type="KEGG" id="ssan:NX02_01700"/>
<proteinExistence type="predicted"/>
<dbReference type="InterPro" id="IPR008775">
    <property type="entry name" value="Phytyl_CoA_dOase-like"/>
</dbReference>
<dbReference type="Proteomes" id="UP000018851">
    <property type="component" value="Chromosome"/>
</dbReference>
<gene>
    <name evidence="1" type="ORF">NX02_01700</name>
</gene>
<dbReference type="eggNOG" id="COG5285">
    <property type="taxonomic scope" value="Bacteria"/>
</dbReference>
<accession>W0A6K3</accession>
<evidence type="ECO:0000313" key="1">
    <source>
        <dbReference type="EMBL" id="AHE52102.1"/>
    </source>
</evidence>
<reference evidence="1 2" key="1">
    <citation type="submission" date="2013-07" db="EMBL/GenBank/DDBJ databases">
        <title>Completed genome of Sphingomonas sanxanigenens NX02.</title>
        <authorList>
            <person name="Ma T."/>
            <person name="Huang H."/>
            <person name="Wu M."/>
            <person name="Li X."/>
            <person name="Li G."/>
        </authorList>
    </citation>
    <scope>NUCLEOTIDE SEQUENCE [LARGE SCALE GENOMIC DNA]</scope>
    <source>
        <strain evidence="1 2">NX02</strain>
    </source>
</reference>
<dbReference type="HOGENOM" id="CLU_799019_0_0_5"/>
<organism evidence="1 2">
    <name type="scientific">Sphingomonas sanxanigenens DSM 19645 = NX02</name>
    <dbReference type="NCBI Taxonomy" id="1123269"/>
    <lineage>
        <taxon>Bacteria</taxon>
        <taxon>Pseudomonadati</taxon>
        <taxon>Pseudomonadota</taxon>
        <taxon>Alphaproteobacteria</taxon>
        <taxon>Sphingomonadales</taxon>
        <taxon>Sphingomonadaceae</taxon>
        <taxon>Sphingomonas</taxon>
    </lineage>
</organism>
<dbReference type="SUPFAM" id="SSF51197">
    <property type="entry name" value="Clavaminate synthase-like"/>
    <property type="match status" value="1"/>
</dbReference>
<dbReference type="Pfam" id="PF05721">
    <property type="entry name" value="PhyH"/>
    <property type="match status" value="1"/>
</dbReference>
<dbReference type="AlphaFoldDB" id="W0A6K3"/>
<keyword evidence="2" id="KW-1185">Reference proteome</keyword>
<sequence length="331" mass="37059">MPWWLLQLATGAKSFKDNPLIGSKRLNRAGLHVRRMAFAHRMAGIRRARMAARLTPEQLAEFDANGFVRIDNALPQPVFDALREAVLNHEAPAREMLQGDTITRRIAIDSAFLRAVPGVSALLDDPRWRGLARYVASHDSEPVHYVQTILTHRADAPADPQTAFHADTFHPTMKAWFFLTDVAEDEGPLCYVPGSHRLTPERLAWERQRSVLAPDGVDHLSARGSMRVSPEDLRAMGLPEPAAFAVRANTVIVADTCGFHARGHSVRPSIRVEIWSYSRRNPFLPWAGLDPATLPGLAADRVPLMWRARDVLSRWIGQPWQNVGRKRPAVP</sequence>
<dbReference type="EMBL" id="CP006644">
    <property type="protein sequence ID" value="AHE52102.1"/>
    <property type="molecule type" value="Genomic_DNA"/>
</dbReference>
<protein>
    <recommendedName>
        <fullName evidence="3">Phytanoyl-CoA dioxygenase</fullName>
    </recommendedName>
</protein>
<dbReference type="PATRIC" id="fig|1123269.5.peg.344"/>
<dbReference type="Gene3D" id="2.60.120.620">
    <property type="entry name" value="q2cbj1_9rhob like domain"/>
    <property type="match status" value="1"/>
</dbReference>